<dbReference type="PANTHER" id="PTHR42844:SF1">
    <property type="entry name" value="DIHYDRONEOPTERIN ALDOLASE 1-RELATED"/>
    <property type="match status" value="1"/>
</dbReference>
<dbReference type="FunFam" id="3.30.1130.10:FF:000003">
    <property type="entry name" value="7,8-dihydroneopterin aldolase"/>
    <property type="match status" value="1"/>
</dbReference>
<keyword evidence="5 6" id="KW-0456">Lyase</keyword>
<dbReference type="AlphaFoldDB" id="A0A3A4A6K1"/>
<dbReference type="EC" id="4.1.2.25" evidence="6"/>
<evidence type="ECO:0000256" key="6">
    <source>
        <dbReference type="RuleBase" id="RU362079"/>
    </source>
</evidence>
<accession>A0A3A4A6K1</accession>
<dbReference type="UniPathway" id="UPA00077">
    <property type="reaction ID" value="UER00154"/>
</dbReference>
<dbReference type="Proteomes" id="UP000265768">
    <property type="component" value="Unassembled WGS sequence"/>
</dbReference>
<dbReference type="PANTHER" id="PTHR42844">
    <property type="entry name" value="DIHYDRONEOPTERIN ALDOLASE 1-RELATED"/>
    <property type="match status" value="1"/>
</dbReference>
<comment type="similarity">
    <text evidence="3 6">Belongs to the DHNA family.</text>
</comment>
<dbReference type="InterPro" id="IPR006157">
    <property type="entry name" value="FolB_dom"/>
</dbReference>
<dbReference type="RefSeq" id="WP_119931028.1">
    <property type="nucleotide sequence ID" value="NZ_QZEY01000022.1"/>
</dbReference>
<keyword evidence="4 6" id="KW-0289">Folate biosynthesis</keyword>
<name>A0A3A4A6K1_9ACTN</name>
<evidence type="ECO:0000313" key="8">
    <source>
        <dbReference type="EMBL" id="RJL22572.1"/>
    </source>
</evidence>
<dbReference type="NCBIfam" id="TIGR00525">
    <property type="entry name" value="folB"/>
    <property type="match status" value="1"/>
</dbReference>
<evidence type="ECO:0000256" key="2">
    <source>
        <dbReference type="ARBA" id="ARBA00005013"/>
    </source>
</evidence>
<dbReference type="Pfam" id="PF02152">
    <property type="entry name" value="FolB"/>
    <property type="match status" value="1"/>
</dbReference>
<dbReference type="OrthoDB" id="3212934at2"/>
<dbReference type="InterPro" id="IPR006156">
    <property type="entry name" value="Dihydroneopterin_aldolase"/>
</dbReference>
<dbReference type="SMART" id="SM00905">
    <property type="entry name" value="FolB"/>
    <property type="match status" value="1"/>
</dbReference>
<dbReference type="GO" id="GO:0046654">
    <property type="term" value="P:tetrahydrofolate biosynthetic process"/>
    <property type="evidence" value="ECO:0007669"/>
    <property type="project" value="UniProtKB-UniRule"/>
</dbReference>
<evidence type="ECO:0000259" key="7">
    <source>
        <dbReference type="SMART" id="SM00905"/>
    </source>
</evidence>
<dbReference type="NCBIfam" id="TIGR00526">
    <property type="entry name" value="folB_dom"/>
    <property type="match status" value="1"/>
</dbReference>
<dbReference type="CDD" id="cd00534">
    <property type="entry name" value="DHNA_DHNTPE"/>
    <property type="match status" value="1"/>
</dbReference>
<evidence type="ECO:0000256" key="5">
    <source>
        <dbReference type="ARBA" id="ARBA00023239"/>
    </source>
</evidence>
<reference evidence="8 9" key="1">
    <citation type="submission" date="2018-09" db="EMBL/GenBank/DDBJ databases">
        <title>YIM 75507 draft genome.</title>
        <authorList>
            <person name="Tang S."/>
            <person name="Feng Y."/>
        </authorList>
    </citation>
    <scope>NUCLEOTIDE SEQUENCE [LARGE SCALE GENOMIC DNA]</scope>
    <source>
        <strain evidence="8 9">YIM 75507</strain>
    </source>
</reference>
<evidence type="ECO:0000256" key="4">
    <source>
        <dbReference type="ARBA" id="ARBA00022909"/>
    </source>
</evidence>
<keyword evidence="9" id="KW-1185">Reference proteome</keyword>
<evidence type="ECO:0000256" key="1">
    <source>
        <dbReference type="ARBA" id="ARBA00001353"/>
    </source>
</evidence>
<dbReference type="InterPro" id="IPR043133">
    <property type="entry name" value="GTP-CH-I_C/QueF"/>
</dbReference>
<comment type="catalytic activity">
    <reaction evidence="1 6">
        <text>7,8-dihydroneopterin = 6-hydroxymethyl-7,8-dihydropterin + glycolaldehyde</text>
        <dbReference type="Rhea" id="RHEA:10540"/>
        <dbReference type="ChEBI" id="CHEBI:17001"/>
        <dbReference type="ChEBI" id="CHEBI:17071"/>
        <dbReference type="ChEBI" id="CHEBI:44841"/>
        <dbReference type="EC" id="4.1.2.25"/>
    </reaction>
</comment>
<proteinExistence type="inferred from homology"/>
<comment type="function">
    <text evidence="6">Catalyzes the conversion of 7,8-dihydroneopterin to 6-hydroxymethyl-7,8-dihydropterin.</text>
</comment>
<comment type="caution">
    <text evidence="8">The sequence shown here is derived from an EMBL/GenBank/DDBJ whole genome shotgun (WGS) entry which is preliminary data.</text>
</comment>
<evidence type="ECO:0000313" key="9">
    <source>
        <dbReference type="Proteomes" id="UP000265768"/>
    </source>
</evidence>
<dbReference type="GO" id="GO:0004150">
    <property type="term" value="F:dihydroneopterin aldolase activity"/>
    <property type="evidence" value="ECO:0007669"/>
    <property type="project" value="UniProtKB-UniRule"/>
</dbReference>
<sequence length="121" mass="12951">MTLDRVRVTGLRARGRHGVLAAERQLGQEFVVDVTLGLDTRPAAAGDDLNKTVHYGELASRLVAVVEGEPVDLIETLAQRLADACLAEPLVEEVEVTVHKPAAPVPHPFADVSVTIVRGRA</sequence>
<protein>
    <recommendedName>
        <fullName evidence="6">7,8-dihydroneopterin aldolase</fullName>
        <ecNumber evidence="6">4.1.2.25</ecNumber>
    </recommendedName>
</protein>
<dbReference type="SUPFAM" id="SSF55620">
    <property type="entry name" value="Tetrahydrobiopterin biosynthesis enzymes-like"/>
    <property type="match status" value="1"/>
</dbReference>
<dbReference type="GO" id="GO:0005737">
    <property type="term" value="C:cytoplasm"/>
    <property type="evidence" value="ECO:0007669"/>
    <property type="project" value="TreeGrafter"/>
</dbReference>
<dbReference type="EMBL" id="QZEY01000022">
    <property type="protein sequence ID" value="RJL22572.1"/>
    <property type="molecule type" value="Genomic_DNA"/>
</dbReference>
<feature type="domain" description="Dihydroneopterin aldolase/epimerase" evidence="7">
    <location>
        <begin position="6"/>
        <end position="118"/>
    </location>
</feature>
<gene>
    <name evidence="8" type="primary">folB</name>
    <name evidence="8" type="ORF">D5H75_35765</name>
</gene>
<comment type="pathway">
    <text evidence="2 6">Cofactor biosynthesis; tetrahydrofolate biosynthesis; 2-amino-4-hydroxy-6-hydroxymethyl-7,8-dihydropteridine diphosphate from 7,8-dihydroneopterin triphosphate: step 3/4.</text>
</comment>
<dbReference type="GO" id="GO:0046656">
    <property type="term" value="P:folic acid biosynthetic process"/>
    <property type="evidence" value="ECO:0007669"/>
    <property type="project" value="UniProtKB-UniRule"/>
</dbReference>
<dbReference type="Gene3D" id="3.30.1130.10">
    <property type="match status" value="1"/>
</dbReference>
<evidence type="ECO:0000256" key="3">
    <source>
        <dbReference type="ARBA" id="ARBA00005708"/>
    </source>
</evidence>
<organism evidence="8 9">
    <name type="scientific">Bailinhaonella thermotolerans</name>
    <dbReference type="NCBI Taxonomy" id="1070861"/>
    <lineage>
        <taxon>Bacteria</taxon>
        <taxon>Bacillati</taxon>
        <taxon>Actinomycetota</taxon>
        <taxon>Actinomycetes</taxon>
        <taxon>Streptosporangiales</taxon>
        <taxon>Streptosporangiaceae</taxon>
        <taxon>Bailinhaonella</taxon>
    </lineage>
</organism>